<feature type="transmembrane region" description="Helical" evidence="1">
    <location>
        <begin position="20"/>
        <end position="43"/>
    </location>
</feature>
<keyword evidence="3" id="KW-1185">Reference proteome</keyword>
<keyword evidence="1" id="KW-0472">Membrane</keyword>
<protein>
    <recommendedName>
        <fullName evidence="4">DUF1279 domain-containing protein</fullName>
    </recommendedName>
</protein>
<keyword evidence="1" id="KW-1133">Transmembrane helix</keyword>
<proteinExistence type="predicted"/>
<accession>A0A1Y2D2M3</accession>
<dbReference type="EMBL" id="MCGO01000001">
    <property type="protein sequence ID" value="ORY53539.1"/>
    <property type="molecule type" value="Genomic_DNA"/>
</dbReference>
<name>A0A1Y2D2M3_9FUNG</name>
<evidence type="ECO:0000313" key="3">
    <source>
        <dbReference type="Proteomes" id="UP000193642"/>
    </source>
</evidence>
<reference evidence="2 3" key="1">
    <citation type="submission" date="2016-07" db="EMBL/GenBank/DDBJ databases">
        <title>Pervasive Adenine N6-methylation of Active Genes in Fungi.</title>
        <authorList>
            <consortium name="DOE Joint Genome Institute"/>
            <person name="Mondo S.J."/>
            <person name="Dannebaum R.O."/>
            <person name="Kuo R.C."/>
            <person name="Labutti K."/>
            <person name="Haridas S."/>
            <person name="Kuo A."/>
            <person name="Salamov A."/>
            <person name="Ahrendt S.R."/>
            <person name="Lipzen A."/>
            <person name="Sullivan W."/>
            <person name="Andreopoulos W.B."/>
            <person name="Clum A."/>
            <person name="Lindquist E."/>
            <person name="Daum C."/>
            <person name="Ramamoorthy G.K."/>
            <person name="Gryganskyi A."/>
            <person name="Culley D."/>
            <person name="Magnuson J.K."/>
            <person name="James T.Y."/>
            <person name="O'Malley M.A."/>
            <person name="Stajich J.E."/>
            <person name="Spatafora J.W."/>
            <person name="Visel A."/>
            <person name="Grigoriev I.V."/>
        </authorList>
    </citation>
    <scope>NUCLEOTIDE SEQUENCE [LARGE SCALE GENOMIC DNA]</scope>
    <source>
        <strain evidence="2 3">JEL800</strain>
    </source>
</reference>
<gene>
    <name evidence="2" type="ORF">BCR33DRAFT_710944</name>
</gene>
<evidence type="ECO:0000256" key="1">
    <source>
        <dbReference type="SAM" id="Phobius"/>
    </source>
</evidence>
<evidence type="ECO:0008006" key="4">
    <source>
        <dbReference type="Google" id="ProtNLM"/>
    </source>
</evidence>
<dbReference type="OrthoDB" id="426386at2759"/>
<dbReference type="Proteomes" id="UP000193642">
    <property type="component" value="Unassembled WGS sequence"/>
</dbReference>
<sequence>METLPNAIKALGEEFGPSGIVILQILGWISFGIIYIGLQYAGVDPAEFCRTNKLTVFTWVFEKGGNVLLAYLLNRALGPVRWQVAKAVLPGSHKAINRLVQPIAGVLGFKASDEKDEKESKKIK</sequence>
<organism evidence="2 3">
    <name type="scientific">Rhizoclosmatium globosum</name>
    <dbReference type="NCBI Taxonomy" id="329046"/>
    <lineage>
        <taxon>Eukaryota</taxon>
        <taxon>Fungi</taxon>
        <taxon>Fungi incertae sedis</taxon>
        <taxon>Chytridiomycota</taxon>
        <taxon>Chytridiomycota incertae sedis</taxon>
        <taxon>Chytridiomycetes</taxon>
        <taxon>Chytridiales</taxon>
        <taxon>Chytriomycetaceae</taxon>
        <taxon>Rhizoclosmatium</taxon>
    </lineage>
</organism>
<dbReference type="AlphaFoldDB" id="A0A1Y2D2M3"/>
<evidence type="ECO:0000313" key="2">
    <source>
        <dbReference type="EMBL" id="ORY53539.1"/>
    </source>
</evidence>
<keyword evidence="1" id="KW-0812">Transmembrane</keyword>
<comment type="caution">
    <text evidence="2">The sequence shown here is derived from an EMBL/GenBank/DDBJ whole genome shotgun (WGS) entry which is preliminary data.</text>
</comment>